<dbReference type="Proteomes" id="UP000241818">
    <property type="component" value="Unassembled WGS sequence"/>
</dbReference>
<dbReference type="EMBL" id="KZ679013">
    <property type="protein sequence ID" value="PSS15018.1"/>
    <property type="molecule type" value="Genomic_DNA"/>
</dbReference>
<evidence type="ECO:0000313" key="2">
    <source>
        <dbReference type="EMBL" id="PSS15018.1"/>
    </source>
</evidence>
<evidence type="ECO:0000256" key="1">
    <source>
        <dbReference type="SAM" id="MobiDB-lite"/>
    </source>
</evidence>
<reference evidence="2 3" key="1">
    <citation type="journal article" date="2018" name="New Phytol.">
        <title>Comparative genomics and transcriptomics depict ericoid mycorrhizal fungi as versatile saprotrophs and plant mutualists.</title>
        <authorList>
            <person name="Martino E."/>
            <person name="Morin E."/>
            <person name="Grelet G.A."/>
            <person name="Kuo A."/>
            <person name="Kohler A."/>
            <person name="Daghino S."/>
            <person name="Barry K.W."/>
            <person name="Cichocki N."/>
            <person name="Clum A."/>
            <person name="Dockter R.B."/>
            <person name="Hainaut M."/>
            <person name="Kuo R.C."/>
            <person name="LaButti K."/>
            <person name="Lindahl B.D."/>
            <person name="Lindquist E.A."/>
            <person name="Lipzen A."/>
            <person name="Khouja H.R."/>
            <person name="Magnuson J."/>
            <person name="Murat C."/>
            <person name="Ohm R.A."/>
            <person name="Singer S.W."/>
            <person name="Spatafora J.W."/>
            <person name="Wang M."/>
            <person name="Veneault-Fourrey C."/>
            <person name="Henrissat B."/>
            <person name="Grigoriev I.V."/>
            <person name="Martin F.M."/>
            <person name="Perotto S."/>
        </authorList>
    </citation>
    <scope>NUCLEOTIDE SEQUENCE [LARGE SCALE GENOMIC DNA]</scope>
    <source>
        <strain evidence="2 3">ATCC 22711</strain>
    </source>
</reference>
<dbReference type="RefSeq" id="XP_024719617.1">
    <property type="nucleotide sequence ID" value="XM_024865841.1"/>
</dbReference>
<organism evidence="2 3">
    <name type="scientific">Amorphotheca resinae ATCC 22711</name>
    <dbReference type="NCBI Taxonomy" id="857342"/>
    <lineage>
        <taxon>Eukaryota</taxon>
        <taxon>Fungi</taxon>
        <taxon>Dikarya</taxon>
        <taxon>Ascomycota</taxon>
        <taxon>Pezizomycotina</taxon>
        <taxon>Leotiomycetes</taxon>
        <taxon>Helotiales</taxon>
        <taxon>Amorphothecaceae</taxon>
        <taxon>Amorphotheca</taxon>
    </lineage>
</organism>
<feature type="region of interest" description="Disordered" evidence="1">
    <location>
        <begin position="184"/>
        <end position="207"/>
    </location>
</feature>
<name>A0A2T3AY77_AMORE</name>
<dbReference type="GeneID" id="36573922"/>
<dbReference type="AlphaFoldDB" id="A0A2T3AY77"/>
<proteinExistence type="predicted"/>
<sequence>MDTGTSVLPTPRMTPISPQNFTPSPKDLTPRMNEPSNFTPTENSQANFMQTMNQQRSFIPAMNPQKSFSTPVTTLPDCGVDCPNAVTEQILLNIIDGSYRDWDRIARDCGERKEAVINRWNRLVDERENIAENTAKEKSAEEAQADVRLLLCFLGLRYVSPSAILDHKGVHMADVKRRWHERTAAKKRKRAEMASSGPVDVFQGSENTVNQPSTMGMDMNWFSRAGRVVVPSGSVAAQGQSNQLGHGDTQVHGQGYVHIASYGNMQQFGNMRHYGNMQQHASIQQSGNVNQYRNMHVDGGMDWSYKTRRGGP</sequence>
<dbReference type="InParanoid" id="A0A2T3AY77"/>
<evidence type="ECO:0000313" key="3">
    <source>
        <dbReference type="Proteomes" id="UP000241818"/>
    </source>
</evidence>
<gene>
    <name evidence="2" type="ORF">M430DRAFT_29036</name>
</gene>
<feature type="region of interest" description="Disordered" evidence="1">
    <location>
        <begin position="1"/>
        <end position="31"/>
    </location>
</feature>
<protein>
    <submittedName>
        <fullName evidence="2">Uncharacterized protein</fullName>
    </submittedName>
</protein>
<accession>A0A2T3AY77</accession>
<keyword evidence="3" id="KW-1185">Reference proteome</keyword>